<keyword evidence="1" id="KW-0812">Transmembrane</keyword>
<reference evidence="2 3" key="1">
    <citation type="submission" date="2016-02" db="EMBL/GenBank/DDBJ databases">
        <authorList>
            <person name="Lynch K.C."/>
            <person name="Doan M."/>
            <person name="Paisley J.T."/>
            <person name="Allen K.G."/>
            <person name="Gaffney B.L."/>
            <person name="Rinehart C.A."/>
            <person name="King R.A."/>
            <person name="Staples A."/>
            <person name="Bowman C.A."/>
            <person name="Russell D.A."/>
            <person name="Pope W.H."/>
            <person name="Jacobs-Sera D."/>
            <person name="Hendrix R.W."/>
            <person name="Hatfull G.F."/>
        </authorList>
    </citation>
    <scope>NUCLEOTIDE SEQUENCE [LARGE SCALE GENOMIC DNA]</scope>
</reference>
<accession>A0A140G6F2</accession>
<name>A0A140G6F2_9CAUD</name>
<sequence>MGDSMNRLDRVLFNIEYSARLAAVALALFLTLQWIAASI</sequence>
<evidence type="ECO:0000256" key="1">
    <source>
        <dbReference type="SAM" id="Phobius"/>
    </source>
</evidence>
<feature type="transmembrane region" description="Helical" evidence="1">
    <location>
        <begin position="21"/>
        <end position="37"/>
    </location>
</feature>
<dbReference type="KEGG" id="vg:29124779"/>
<dbReference type="GeneID" id="29124779"/>
<keyword evidence="1" id="KW-1133">Transmembrane helix</keyword>
<dbReference type="Proteomes" id="UP000201386">
    <property type="component" value="Segment"/>
</dbReference>
<protein>
    <submittedName>
        <fullName evidence="2">Uncharacterized protein</fullName>
    </submittedName>
</protein>
<dbReference type="EMBL" id="KU647626">
    <property type="protein sequence ID" value="AMM44237.1"/>
    <property type="molecule type" value="Genomic_DNA"/>
</dbReference>
<organism evidence="2 3">
    <name type="scientific">Arthrobacter phage KellEzio</name>
    <dbReference type="NCBI Taxonomy" id="1796995"/>
    <lineage>
        <taxon>Viruses</taxon>
        <taxon>Duplodnaviria</taxon>
        <taxon>Heunggongvirae</taxon>
        <taxon>Uroviricota</taxon>
        <taxon>Caudoviricetes</taxon>
        <taxon>Kelleziovirus</taxon>
        <taxon>Kelleziovirus kellezzio</taxon>
    </lineage>
</organism>
<keyword evidence="1" id="KW-0472">Membrane</keyword>
<gene>
    <name evidence="2" type="primary">67</name>
    <name evidence="2" type="ORF">KELLEZIO_67</name>
</gene>
<proteinExistence type="predicted"/>
<keyword evidence="3" id="KW-1185">Reference proteome</keyword>
<evidence type="ECO:0000313" key="3">
    <source>
        <dbReference type="Proteomes" id="UP000201386"/>
    </source>
</evidence>
<dbReference type="RefSeq" id="YP_009301324.1">
    <property type="nucleotide sequence ID" value="NC_031231.1"/>
</dbReference>
<evidence type="ECO:0000313" key="2">
    <source>
        <dbReference type="EMBL" id="AMM44237.1"/>
    </source>
</evidence>